<dbReference type="AlphaFoldDB" id="A0A7I8K2I5"/>
<feature type="domain" description="PH" evidence="2">
    <location>
        <begin position="88"/>
        <end position="195"/>
    </location>
</feature>
<dbReference type="CDD" id="cd13365">
    <property type="entry name" value="PH_PLC_plant-like"/>
    <property type="match status" value="1"/>
</dbReference>
<organism evidence="3 4">
    <name type="scientific">Spirodela intermedia</name>
    <name type="common">Intermediate duckweed</name>
    <dbReference type="NCBI Taxonomy" id="51605"/>
    <lineage>
        <taxon>Eukaryota</taxon>
        <taxon>Viridiplantae</taxon>
        <taxon>Streptophyta</taxon>
        <taxon>Embryophyta</taxon>
        <taxon>Tracheophyta</taxon>
        <taxon>Spermatophyta</taxon>
        <taxon>Magnoliopsida</taxon>
        <taxon>Liliopsida</taxon>
        <taxon>Araceae</taxon>
        <taxon>Lemnoideae</taxon>
        <taxon>Spirodela</taxon>
    </lineage>
</organism>
<dbReference type="Pfam" id="PF16457">
    <property type="entry name" value="PH_12"/>
    <property type="match status" value="1"/>
</dbReference>
<evidence type="ECO:0000313" key="4">
    <source>
        <dbReference type="Proteomes" id="UP000663760"/>
    </source>
</evidence>
<keyword evidence="4" id="KW-1185">Reference proteome</keyword>
<protein>
    <recommendedName>
        <fullName evidence="2">PH domain-containing protein</fullName>
    </recommendedName>
</protein>
<evidence type="ECO:0000256" key="1">
    <source>
        <dbReference type="SAM" id="MobiDB-lite"/>
    </source>
</evidence>
<sequence>MEKEGHIGPDRPSTRGEAMIFVPETGARNDLHAENLRPMPSPNHWKTQRRGEKKESSVTMTRRRRPVSALGSMAEMSTASSPSDRRVEQAIVALKRGAHLLKCGRRGKPKFCPFRLSSDETALIWYSAQEERRLNLNSVVKVVPGQQTVNFLRQPQPGKEAQSLSLIYQSDGRSLDLICKDKEQAETWFLALKVMVSESHNPPSKAAIKHTKGTQSVAISPVGNGWRKHNGEFLESSEKFAQVDNGEHRSAAVE</sequence>
<dbReference type="EMBL" id="LR746265">
    <property type="protein sequence ID" value="CAA7391190.1"/>
    <property type="molecule type" value="Genomic_DNA"/>
</dbReference>
<evidence type="ECO:0000313" key="3">
    <source>
        <dbReference type="EMBL" id="CAA7391190.1"/>
    </source>
</evidence>
<gene>
    <name evidence="3" type="ORF">SI8410_02002547</name>
</gene>
<dbReference type="SUPFAM" id="SSF50729">
    <property type="entry name" value="PH domain-like"/>
    <property type="match status" value="1"/>
</dbReference>
<name>A0A7I8K2I5_SPIIN</name>
<dbReference type="Gene3D" id="2.30.29.30">
    <property type="entry name" value="Pleckstrin-homology domain (PH domain)/Phosphotyrosine-binding domain (PTB)"/>
    <property type="match status" value="1"/>
</dbReference>
<evidence type="ECO:0000259" key="2">
    <source>
        <dbReference type="Pfam" id="PF16457"/>
    </source>
</evidence>
<proteinExistence type="predicted"/>
<dbReference type="InterPro" id="IPR001849">
    <property type="entry name" value="PH_domain"/>
</dbReference>
<feature type="region of interest" description="Disordered" evidence="1">
    <location>
        <begin position="26"/>
        <end position="83"/>
    </location>
</feature>
<accession>A0A7I8K2I5</accession>
<dbReference type="Proteomes" id="UP000663760">
    <property type="component" value="Chromosome 2"/>
</dbReference>
<dbReference type="InterPro" id="IPR011993">
    <property type="entry name" value="PH-like_dom_sf"/>
</dbReference>
<reference evidence="3" key="1">
    <citation type="submission" date="2020-02" db="EMBL/GenBank/DDBJ databases">
        <authorList>
            <person name="Scholz U."/>
            <person name="Mascher M."/>
            <person name="Fiebig A."/>
        </authorList>
    </citation>
    <scope>NUCLEOTIDE SEQUENCE</scope>
</reference>
<dbReference type="OrthoDB" id="783449at2759"/>